<comment type="caution">
    <text evidence="2">The sequence shown here is derived from an EMBL/GenBank/DDBJ whole genome shotgun (WGS) entry which is preliminary data.</text>
</comment>
<proteinExistence type="predicted"/>
<dbReference type="InParanoid" id="A0A369JWQ6"/>
<dbReference type="OrthoDB" id="3251070at2759"/>
<reference evidence="2" key="1">
    <citation type="submission" date="2018-04" db="EMBL/GenBank/DDBJ databases">
        <title>Whole genome sequencing of Hypsizygus marmoreus.</title>
        <authorList>
            <person name="Choi I.-G."/>
            <person name="Min B."/>
            <person name="Kim J.-G."/>
            <person name="Kim S."/>
            <person name="Oh Y.-L."/>
            <person name="Kong W.-S."/>
            <person name="Park H."/>
            <person name="Jeong J."/>
            <person name="Song E.-S."/>
        </authorList>
    </citation>
    <scope>NUCLEOTIDE SEQUENCE [LARGE SCALE GENOMIC DNA]</scope>
    <source>
        <strain evidence="2">51987-8</strain>
    </source>
</reference>
<evidence type="ECO:0000313" key="2">
    <source>
        <dbReference type="EMBL" id="RDB26771.1"/>
    </source>
</evidence>
<dbReference type="AlphaFoldDB" id="A0A369JWQ6"/>
<evidence type="ECO:0008006" key="4">
    <source>
        <dbReference type="Google" id="ProtNLM"/>
    </source>
</evidence>
<feature type="compositionally biased region" description="Basic residues" evidence="1">
    <location>
        <begin position="1"/>
        <end position="12"/>
    </location>
</feature>
<sequence length="357" mass="40045">MRASSKRRKRVTTHQNGKSRAPKPMIFDVPNELWTEVLSHLICVAVPTQRPFSSYIILPSYTLARQNALRALSQTCREFRLKFLAQLWGRLEILGGDWYKHISSDLQRKSEGIFRNPGHAIFIHTVNVVLTRCSAAIVLSAFVRCLSSLPHLLTIQIHRAHAQMMSHLKSAFGGSFFPTVRTVILPSHAHDILRCCQNATTVICNHGDGSQLVSAMRNECRKVEVLDGFQPNEKILKRISKAVPNLREIRFCDPIAPVLQVLSPLKHIHSIELRAPTNVTSPEAVRQDPQLADCIDVACRILQKPGGRKWLGIRGEGLRFSGHGESGEAEMISNAQYQGSRRSSSWLKLVPMSDQES</sequence>
<keyword evidence="3" id="KW-1185">Reference proteome</keyword>
<organism evidence="2 3">
    <name type="scientific">Hypsizygus marmoreus</name>
    <name type="common">White beech mushroom</name>
    <name type="synonym">Agaricus marmoreus</name>
    <dbReference type="NCBI Taxonomy" id="39966"/>
    <lineage>
        <taxon>Eukaryota</taxon>
        <taxon>Fungi</taxon>
        <taxon>Dikarya</taxon>
        <taxon>Basidiomycota</taxon>
        <taxon>Agaricomycotina</taxon>
        <taxon>Agaricomycetes</taxon>
        <taxon>Agaricomycetidae</taxon>
        <taxon>Agaricales</taxon>
        <taxon>Tricholomatineae</taxon>
        <taxon>Lyophyllaceae</taxon>
        <taxon>Hypsizygus</taxon>
    </lineage>
</organism>
<protein>
    <recommendedName>
        <fullName evidence="4">F-box domain-containing protein</fullName>
    </recommendedName>
</protein>
<evidence type="ECO:0000313" key="3">
    <source>
        <dbReference type="Proteomes" id="UP000076154"/>
    </source>
</evidence>
<evidence type="ECO:0000256" key="1">
    <source>
        <dbReference type="SAM" id="MobiDB-lite"/>
    </source>
</evidence>
<feature type="region of interest" description="Disordered" evidence="1">
    <location>
        <begin position="1"/>
        <end position="22"/>
    </location>
</feature>
<accession>A0A369JWQ6</accession>
<gene>
    <name evidence="2" type="ORF">Hypma_005375</name>
</gene>
<dbReference type="EMBL" id="LUEZ02000023">
    <property type="protein sequence ID" value="RDB26771.1"/>
    <property type="molecule type" value="Genomic_DNA"/>
</dbReference>
<name>A0A369JWQ6_HYPMA</name>
<dbReference type="Proteomes" id="UP000076154">
    <property type="component" value="Unassembled WGS sequence"/>
</dbReference>